<proteinExistence type="predicted"/>
<reference evidence="1" key="1">
    <citation type="journal article" date="2013" name="Environ. Microbiol.">
        <title>Microbiota from the distal guts of lean and obese adolescents exhibit partial functional redundancy besides clear differences in community structure.</title>
        <authorList>
            <person name="Ferrer M."/>
            <person name="Ruiz A."/>
            <person name="Lanza F."/>
            <person name="Haange S.B."/>
            <person name="Oberbach A."/>
            <person name="Till H."/>
            <person name="Bargiela R."/>
            <person name="Campoy C."/>
            <person name="Segura M.T."/>
            <person name="Richter M."/>
            <person name="von Bergen M."/>
            <person name="Seifert J."/>
            <person name="Suarez A."/>
        </authorList>
    </citation>
    <scope>NUCLEOTIDE SEQUENCE</scope>
</reference>
<sequence>MMLYSDMKEGIVSKEDYVELHTAYGKSLEMTEESIRAIQERN</sequence>
<organism evidence="1">
    <name type="scientific">human gut metagenome</name>
    <dbReference type="NCBI Taxonomy" id="408170"/>
    <lineage>
        <taxon>unclassified sequences</taxon>
        <taxon>metagenomes</taxon>
        <taxon>organismal metagenomes</taxon>
    </lineage>
</organism>
<dbReference type="AlphaFoldDB" id="K1SE76"/>
<evidence type="ECO:0000313" key="1">
    <source>
        <dbReference type="EMBL" id="EKC55853.1"/>
    </source>
</evidence>
<dbReference type="EMBL" id="AJWZ01007814">
    <property type="protein sequence ID" value="EKC55853.1"/>
    <property type="molecule type" value="Genomic_DNA"/>
</dbReference>
<gene>
    <name evidence="1" type="ORF">OBE_11358</name>
</gene>
<comment type="caution">
    <text evidence="1">The sequence shown here is derived from an EMBL/GenBank/DDBJ whole genome shotgun (WGS) entry which is preliminary data.</text>
</comment>
<feature type="non-terminal residue" evidence="1">
    <location>
        <position position="42"/>
    </location>
</feature>
<accession>K1SE76</accession>
<protein>
    <submittedName>
        <fullName evidence="1">Uncharacterized protein</fullName>
    </submittedName>
</protein>
<name>K1SE76_9ZZZZ</name>